<name>A0AAQ4QX79_GASAC</name>
<protein>
    <recommendedName>
        <fullName evidence="3">Tc1-like transposase DDE domain-containing protein</fullName>
    </recommendedName>
</protein>
<evidence type="ECO:0000313" key="1">
    <source>
        <dbReference type="Ensembl" id="ENSGACP00000054997.1"/>
    </source>
</evidence>
<reference evidence="1" key="3">
    <citation type="submission" date="2025-09" db="UniProtKB">
        <authorList>
            <consortium name="Ensembl"/>
        </authorList>
    </citation>
    <scope>IDENTIFICATION</scope>
</reference>
<dbReference type="GO" id="GO:0003676">
    <property type="term" value="F:nucleic acid binding"/>
    <property type="evidence" value="ECO:0007669"/>
    <property type="project" value="InterPro"/>
</dbReference>
<reference evidence="1" key="2">
    <citation type="submission" date="2025-08" db="UniProtKB">
        <authorList>
            <consortium name="Ensembl"/>
        </authorList>
    </citation>
    <scope>IDENTIFICATION</scope>
</reference>
<evidence type="ECO:0008006" key="3">
    <source>
        <dbReference type="Google" id="ProtNLM"/>
    </source>
</evidence>
<dbReference type="Ensembl" id="ENSGACT00000036577.1">
    <property type="protein sequence ID" value="ENSGACP00000054997.1"/>
    <property type="gene ID" value="ENSGACG00000025892.1"/>
</dbReference>
<sequence length="166" mass="19297">MLWGCFSVGGTGRLVRIEGKMNAAMYRDILDEIMLQSALDLRLGRRFIFQQVNNPKHTGKITKEWLQHNSVNVLEWPSQSPFNLMELERFCKEECEKLHRNRCATLVESYPRRLFGCNGCQRCFNKVLSKGCEYLCTCYGFRSLFLTDLQKFAKSAFHFVIMGCCV</sequence>
<dbReference type="GeneTree" id="ENSGT01120000271870"/>
<dbReference type="AlphaFoldDB" id="A0AAQ4QX79"/>
<dbReference type="InterPro" id="IPR036397">
    <property type="entry name" value="RNaseH_sf"/>
</dbReference>
<proteinExistence type="predicted"/>
<evidence type="ECO:0000313" key="2">
    <source>
        <dbReference type="Proteomes" id="UP000007635"/>
    </source>
</evidence>
<dbReference type="Gene3D" id="3.30.420.10">
    <property type="entry name" value="Ribonuclease H-like superfamily/Ribonuclease H"/>
    <property type="match status" value="1"/>
</dbReference>
<dbReference type="Proteomes" id="UP000007635">
    <property type="component" value="Chromosome XVIII"/>
</dbReference>
<reference evidence="1 2" key="1">
    <citation type="journal article" date="2021" name="G3 (Bethesda)">
        <title>Improved contiguity of the threespine stickleback genome using long-read sequencing.</title>
        <authorList>
            <person name="Nath S."/>
            <person name="Shaw D.E."/>
            <person name="White M.A."/>
        </authorList>
    </citation>
    <scope>NUCLEOTIDE SEQUENCE [LARGE SCALE GENOMIC DNA]</scope>
    <source>
        <strain evidence="1 2">Lake Benthic</strain>
    </source>
</reference>
<organism evidence="1 2">
    <name type="scientific">Gasterosteus aculeatus aculeatus</name>
    <name type="common">three-spined stickleback</name>
    <dbReference type="NCBI Taxonomy" id="481459"/>
    <lineage>
        <taxon>Eukaryota</taxon>
        <taxon>Metazoa</taxon>
        <taxon>Chordata</taxon>
        <taxon>Craniata</taxon>
        <taxon>Vertebrata</taxon>
        <taxon>Euteleostomi</taxon>
        <taxon>Actinopterygii</taxon>
        <taxon>Neopterygii</taxon>
        <taxon>Teleostei</taxon>
        <taxon>Neoteleostei</taxon>
        <taxon>Acanthomorphata</taxon>
        <taxon>Eupercaria</taxon>
        <taxon>Perciformes</taxon>
        <taxon>Cottioidei</taxon>
        <taxon>Gasterosteales</taxon>
        <taxon>Gasterosteidae</taxon>
        <taxon>Gasterosteus</taxon>
    </lineage>
</organism>
<keyword evidence="2" id="KW-1185">Reference proteome</keyword>
<accession>A0AAQ4QX79</accession>